<evidence type="ECO:0000256" key="1">
    <source>
        <dbReference type="ARBA" id="ARBA00005375"/>
    </source>
</evidence>
<proteinExistence type="inferred from homology"/>
<evidence type="ECO:0000313" key="4">
    <source>
        <dbReference type="EMBL" id="KAF2833007.1"/>
    </source>
</evidence>
<keyword evidence="2" id="KW-0812">Transmembrane</keyword>
<evidence type="ECO:0000313" key="5">
    <source>
        <dbReference type="Proteomes" id="UP000799424"/>
    </source>
</evidence>
<dbReference type="GO" id="GO:0016791">
    <property type="term" value="F:phosphatase activity"/>
    <property type="evidence" value="ECO:0007669"/>
    <property type="project" value="TreeGrafter"/>
</dbReference>
<dbReference type="EMBL" id="MU006216">
    <property type="protein sequence ID" value="KAF2833007.1"/>
    <property type="molecule type" value="Genomic_DNA"/>
</dbReference>
<dbReference type="Pfam" id="PF00328">
    <property type="entry name" value="His_Phos_2"/>
    <property type="match status" value="1"/>
</dbReference>
<dbReference type="PANTHER" id="PTHR11567">
    <property type="entry name" value="ACID PHOSPHATASE-RELATED"/>
    <property type="match status" value="1"/>
</dbReference>
<sequence length="586" mass="63787">MYKLAIAAWASAWLVGAQVTDDDLYHPHASFAFIRTGERTPTIQPGPSVLTALGAQQMYKLGQNFRTRYIAGNADAGLLGVQRIAGMSQNLVNNDQILVQTLDQQHLVSSAQAFMQGLYPPRNTINSLGSSNGTGASTGGLLANGTAIDFPLGGYQYANIQSSGQLDPESIYISGIQNCPIAQRDALRYFTTDSFAQTQAATADFYKRLSPEWFGGNLRRDQLEFAHAIEINDYLQYQYAHNSSIYRTLSNDTSFDGVFSQVRTLADEEAWSLYGNTSTSSTDTDNQAIAGKTLASVVLGAFQRIIADRLSPGDPTDISYPMTLLFGEQEPFISLMSLMMVDFRDSAFRSIPPFGSAMIFELFSTGRSAAFPTSPKDLRVRFHFHNGTSYDNNQLTAFPMFGNGPNRTDMAWPEFQDLFSRIMMPSLSQWCETCASPSLFCWGVDENNITLQLPAAQGKRHAVSPAVGGVIGAVVTLVVAGLLFGLAMLLGGVRLHRVQRSKKSELGGFKGSSKLASDPDLSLAKNGAPPAGISFVSDAKRGHERVGSWELRQKEFGTDLADQSRRSSFDAIDAVASKPVQADERV</sequence>
<dbReference type="InterPro" id="IPR029033">
    <property type="entry name" value="His_PPase_superfam"/>
</dbReference>
<dbReference type="Gene3D" id="3.40.50.1240">
    <property type="entry name" value="Phosphoglycerate mutase-like"/>
    <property type="match status" value="1"/>
</dbReference>
<keyword evidence="5" id="KW-1185">Reference proteome</keyword>
<comment type="similarity">
    <text evidence="1">Belongs to the histidine acid phosphatase family.</text>
</comment>
<protein>
    <submittedName>
        <fullName evidence="4">Phosphoglycerate mutase-like protein</fullName>
    </submittedName>
</protein>
<evidence type="ECO:0000256" key="2">
    <source>
        <dbReference type="SAM" id="Phobius"/>
    </source>
</evidence>
<reference evidence="4" key="1">
    <citation type="journal article" date="2020" name="Stud. Mycol.">
        <title>101 Dothideomycetes genomes: a test case for predicting lifestyles and emergence of pathogens.</title>
        <authorList>
            <person name="Haridas S."/>
            <person name="Albert R."/>
            <person name="Binder M."/>
            <person name="Bloem J."/>
            <person name="Labutti K."/>
            <person name="Salamov A."/>
            <person name="Andreopoulos B."/>
            <person name="Baker S."/>
            <person name="Barry K."/>
            <person name="Bills G."/>
            <person name="Bluhm B."/>
            <person name="Cannon C."/>
            <person name="Castanera R."/>
            <person name="Culley D."/>
            <person name="Daum C."/>
            <person name="Ezra D."/>
            <person name="Gonzalez J."/>
            <person name="Henrissat B."/>
            <person name="Kuo A."/>
            <person name="Liang C."/>
            <person name="Lipzen A."/>
            <person name="Lutzoni F."/>
            <person name="Magnuson J."/>
            <person name="Mondo S."/>
            <person name="Nolan M."/>
            <person name="Ohm R."/>
            <person name="Pangilinan J."/>
            <person name="Park H.-J."/>
            <person name="Ramirez L."/>
            <person name="Alfaro M."/>
            <person name="Sun H."/>
            <person name="Tritt A."/>
            <person name="Yoshinaga Y."/>
            <person name="Zwiers L.-H."/>
            <person name="Turgeon B."/>
            <person name="Goodwin S."/>
            <person name="Spatafora J."/>
            <person name="Crous P."/>
            <person name="Grigoriev I."/>
        </authorList>
    </citation>
    <scope>NUCLEOTIDE SEQUENCE</scope>
    <source>
        <strain evidence="4">CBS 113818</strain>
    </source>
</reference>
<feature type="chain" id="PRO_5025565621" evidence="3">
    <location>
        <begin position="18"/>
        <end position="586"/>
    </location>
</feature>
<keyword evidence="2" id="KW-1133">Transmembrane helix</keyword>
<dbReference type="CDD" id="cd07061">
    <property type="entry name" value="HP_HAP_like"/>
    <property type="match status" value="1"/>
</dbReference>
<dbReference type="InterPro" id="IPR050645">
    <property type="entry name" value="Histidine_acid_phosphatase"/>
</dbReference>
<dbReference type="InterPro" id="IPR000560">
    <property type="entry name" value="His_Pase_clade-2"/>
</dbReference>
<dbReference type="OrthoDB" id="258392at2759"/>
<keyword evidence="2" id="KW-0472">Membrane</keyword>
<accession>A0A6A7AJX8</accession>
<dbReference type="SUPFAM" id="SSF53254">
    <property type="entry name" value="Phosphoglycerate mutase-like"/>
    <property type="match status" value="1"/>
</dbReference>
<dbReference type="Proteomes" id="UP000799424">
    <property type="component" value="Unassembled WGS sequence"/>
</dbReference>
<dbReference type="PANTHER" id="PTHR11567:SF127">
    <property type="entry name" value="HISTIDINE ACID PHOSPHATASE"/>
    <property type="match status" value="1"/>
</dbReference>
<gene>
    <name evidence="4" type="ORF">CC86DRAFT_278067</name>
</gene>
<organism evidence="4 5">
    <name type="scientific">Ophiobolus disseminans</name>
    <dbReference type="NCBI Taxonomy" id="1469910"/>
    <lineage>
        <taxon>Eukaryota</taxon>
        <taxon>Fungi</taxon>
        <taxon>Dikarya</taxon>
        <taxon>Ascomycota</taxon>
        <taxon>Pezizomycotina</taxon>
        <taxon>Dothideomycetes</taxon>
        <taxon>Pleosporomycetidae</taxon>
        <taxon>Pleosporales</taxon>
        <taxon>Pleosporineae</taxon>
        <taxon>Phaeosphaeriaceae</taxon>
        <taxon>Ophiobolus</taxon>
    </lineage>
</organism>
<evidence type="ECO:0000256" key="3">
    <source>
        <dbReference type="SAM" id="SignalP"/>
    </source>
</evidence>
<feature type="signal peptide" evidence="3">
    <location>
        <begin position="1"/>
        <end position="17"/>
    </location>
</feature>
<dbReference type="AlphaFoldDB" id="A0A6A7AJX8"/>
<feature type="transmembrane region" description="Helical" evidence="2">
    <location>
        <begin position="466"/>
        <end position="493"/>
    </location>
</feature>
<keyword evidence="3" id="KW-0732">Signal</keyword>
<name>A0A6A7AJX8_9PLEO</name>